<proteinExistence type="predicted"/>
<name>A0A226X606_CABSO</name>
<organism evidence="1 2">
    <name type="scientific">Caballeronia sordidicola</name>
    <name type="common">Burkholderia sordidicola</name>
    <dbReference type="NCBI Taxonomy" id="196367"/>
    <lineage>
        <taxon>Bacteria</taxon>
        <taxon>Pseudomonadati</taxon>
        <taxon>Pseudomonadota</taxon>
        <taxon>Betaproteobacteria</taxon>
        <taxon>Burkholderiales</taxon>
        <taxon>Burkholderiaceae</taxon>
        <taxon>Caballeronia</taxon>
    </lineage>
</organism>
<gene>
    <name evidence="1" type="ORF">BSU04_09680</name>
</gene>
<dbReference type="Proteomes" id="UP000214720">
    <property type="component" value="Unassembled WGS sequence"/>
</dbReference>
<dbReference type="EMBL" id="MTHB01000049">
    <property type="protein sequence ID" value="OXC78915.1"/>
    <property type="molecule type" value="Genomic_DNA"/>
</dbReference>
<comment type="caution">
    <text evidence="1">The sequence shown here is derived from an EMBL/GenBank/DDBJ whole genome shotgun (WGS) entry which is preliminary data.</text>
</comment>
<evidence type="ECO:0000313" key="2">
    <source>
        <dbReference type="Proteomes" id="UP000214720"/>
    </source>
</evidence>
<protein>
    <submittedName>
        <fullName evidence="1">Uncharacterized protein</fullName>
    </submittedName>
</protein>
<dbReference type="AlphaFoldDB" id="A0A226X606"/>
<sequence length="42" mass="4775">MNSRSQPQLKARGEVARRANADLPAHWLTGRRCPTRLLGFEL</sequence>
<reference evidence="2" key="1">
    <citation type="submission" date="2017-01" db="EMBL/GenBank/DDBJ databases">
        <title>Genome Analysis of Deinococcus marmoris KOPRI26562.</title>
        <authorList>
            <person name="Kim J.H."/>
            <person name="Oh H.-M."/>
        </authorList>
    </citation>
    <scope>NUCLEOTIDE SEQUENCE [LARGE SCALE GENOMIC DNA]</scope>
    <source>
        <strain evidence="2">PAMC 26633</strain>
    </source>
</reference>
<evidence type="ECO:0000313" key="1">
    <source>
        <dbReference type="EMBL" id="OXC78915.1"/>
    </source>
</evidence>
<accession>A0A226X606</accession>